<name>A0A6J7IH94_9ZZZZ</name>
<accession>A0A6J7IH94</accession>
<gene>
    <name evidence="1" type="ORF">UFOPK3773_00208</name>
</gene>
<sequence length="111" mass="11504">MPRTRVLSAMAMAAVVAAVPIVVTAGPASAATKYGITCKVGGLTAVAKPPIPGSPIAFTWYAKDGSFNSRVTVYSGVTSAPTPPNAAKVDVRQYLTNEMTSFRPLAFIGCR</sequence>
<dbReference type="AlphaFoldDB" id="A0A6J7IH94"/>
<reference evidence="1" key="1">
    <citation type="submission" date="2020-05" db="EMBL/GenBank/DDBJ databases">
        <authorList>
            <person name="Chiriac C."/>
            <person name="Salcher M."/>
            <person name="Ghai R."/>
            <person name="Kavagutti S V."/>
        </authorList>
    </citation>
    <scope>NUCLEOTIDE SEQUENCE</scope>
</reference>
<protein>
    <submittedName>
        <fullName evidence="1">Unannotated protein</fullName>
    </submittedName>
</protein>
<dbReference type="EMBL" id="CAFBNF010000011">
    <property type="protein sequence ID" value="CAB4930459.1"/>
    <property type="molecule type" value="Genomic_DNA"/>
</dbReference>
<organism evidence="1">
    <name type="scientific">freshwater metagenome</name>
    <dbReference type="NCBI Taxonomy" id="449393"/>
    <lineage>
        <taxon>unclassified sequences</taxon>
        <taxon>metagenomes</taxon>
        <taxon>ecological metagenomes</taxon>
    </lineage>
</organism>
<proteinExistence type="predicted"/>
<evidence type="ECO:0000313" key="1">
    <source>
        <dbReference type="EMBL" id="CAB4930459.1"/>
    </source>
</evidence>